<name>I2NQK0_NEISI</name>
<feature type="region of interest" description="Disordered" evidence="1">
    <location>
        <begin position="1"/>
        <end position="21"/>
    </location>
</feature>
<dbReference type="PATRIC" id="fig|1095748.3.peg.1599"/>
<proteinExistence type="predicted"/>
<evidence type="ECO:0000313" key="3">
    <source>
        <dbReference type="Proteomes" id="UP000004473"/>
    </source>
</evidence>
<gene>
    <name evidence="2" type="ORF">HMPREF1051_0766</name>
</gene>
<dbReference type="Proteomes" id="UP000004473">
    <property type="component" value="Unassembled WGS sequence"/>
</dbReference>
<dbReference type="EMBL" id="AJMT01000119">
    <property type="protein sequence ID" value="EIG28111.1"/>
    <property type="molecule type" value="Genomic_DNA"/>
</dbReference>
<feature type="compositionally biased region" description="Polar residues" evidence="1">
    <location>
        <begin position="1"/>
        <end position="20"/>
    </location>
</feature>
<dbReference type="AlphaFoldDB" id="I2NQK0"/>
<sequence>MGMTATETTKVQTSHPNVASLTKGRLKTPKYAFQTTFPISPEPVREKC</sequence>
<protein>
    <submittedName>
        <fullName evidence="2">Uncharacterized protein</fullName>
    </submittedName>
</protein>
<reference evidence="2 3" key="1">
    <citation type="submission" date="2012-04" db="EMBL/GenBank/DDBJ databases">
        <authorList>
            <person name="Harkins D.M."/>
            <person name="Madupu R."/>
            <person name="Durkin A.S."/>
            <person name="Torralba M."/>
            <person name="Methe B."/>
            <person name="Sutton G.G."/>
            <person name="Nelson K.E."/>
        </authorList>
    </citation>
    <scope>NUCLEOTIDE SEQUENCE [LARGE SCALE GENOMIC DNA]</scope>
    <source>
        <strain evidence="2 3">VK64</strain>
    </source>
</reference>
<evidence type="ECO:0000313" key="2">
    <source>
        <dbReference type="EMBL" id="EIG28111.1"/>
    </source>
</evidence>
<organism evidence="2 3">
    <name type="scientific">Neisseria sicca VK64</name>
    <dbReference type="NCBI Taxonomy" id="1095748"/>
    <lineage>
        <taxon>Bacteria</taxon>
        <taxon>Pseudomonadati</taxon>
        <taxon>Pseudomonadota</taxon>
        <taxon>Betaproteobacteria</taxon>
        <taxon>Neisseriales</taxon>
        <taxon>Neisseriaceae</taxon>
        <taxon>Neisseria</taxon>
    </lineage>
</organism>
<evidence type="ECO:0000256" key="1">
    <source>
        <dbReference type="SAM" id="MobiDB-lite"/>
    </source>
</evidence>
<comment type="caution">
    <text evidence="2">The sequence shown here is derived from an EMBL/GenBank/DDBJ whole genome shotgun (WGS) entry which is preliminary data.</text>
</comment>
<accession>I2NQK0</accession>